<dbReference type="InterPro" id="IPR029063">
    <property type="entry name" value="SAM-dependent_MTases_sf"/>
</dbReference>
<dbReference type="SUPFAM" id="SSF53335">
    <property type="entry name" value="S-adenosyl-L-methionine-dependent methyltransferases"/>
    <property type="match status" value="1"/>
</dbReference>
<dbReference type="GO" id="GO:0008168">
    <property type="term" value="F:methyltransferase activity"/>
    <property type="evidence" value="ECO:0007669"/>
    <property type="project" value="UniProtKB-KW"/>
</dbReference>
<reference evidence="2" key="1">
    <citation type="submission" date="2020-05" db="EMBL/GenBank/DDBJ databases">
        <title>Mycena genomes resolve the evolution of fungal bioluminescence.</title>
        <authorList>
            <person name="Tsai I.J."/>
        </authorList>
    </citation>
    <scope>NUCLEOTIDE SEQUENCE</scope>
    <source>
        <strain evidence="2">160909Yilan</strain>
    </source>
</reference>
<keyword evidence="2" id="KW-0808">Transferase</keyword>
<evidence type="ECO:0000259" key="1">
    <source>
        <dbReference type="Pfam" id="PF13649"/>
    </source>
</evidence>
<gene>
    <name evidence="2" type="ORF">MSAN_00357800</name>
</gene>
<evidence type="ECO:0000313" key="3">
    <source>
        <dbReference type="Proteomes" id="UP000623467"/>
    </source>
</evidence>
<dbReference type="GO" id="GO:0032259">
    <property type="term" value="P:methylation"/>
    <property type="evidence" value="ECO:0007669"/>
    <property type="project" value="UniProtKB-KW"/>
</dbReference>
<name>A0A8H7DHP2_9AGAR</name>
<organism evidence="2 3">
    <name type="scientific">Mycena sanguinolenta</name>
    <dbReference type="NCBI Taxonomy" id="230812"/>
    <lineage>
        <taxon>Eukaryota</taxon>
        <taxon>Fungi</taxon>
        <taxon>Dikarya</taxon>
        <taxon>Basidiomycota</taxon>
        <taxon>Agaricomycotina</taxon>
        <taxon>Agaricomycetes</taxon>
        <taxon>Agaricomycetidae</taxon>
        <taxon>Agaricales</taxon>
        <taxon>Marasmiineae</taxon>
        <taxon>Mycenaceae</taxon>
        <taxon>Mycena</taxon>
    </lineage>
</organism>
<dbReference type="Gene3D" id="3.40.50.150">
    <property type="entry name" value="Vaccinia Virus protein VP39"/>
    <property type="match status" value="1"/>
</dbReference>
<dbReference type="Pfam" id="PF13649">
    <property type="entry name" value="Methyltransf_25"/>
    <property type="match status" value="1"/>
</dbReference>
<dbReference type="EMBL" id="JACAZH010000002">
    <property type="protein sequence ID" value="KAF7374725.1"/>
    <property type="molecule type" value="Genomic_DNA"/>
</dbReference>
<keyword evidence="2" id="KW-0489">Methyltransferase</keyword>
<proteinExistence type="predicted"/>
<dbReference type="Proteomes" id="UP000623467">
    <property type="component" value="Unassembled WGS sequence"/>
</dbReference>
<feature type="domain" description="Methyltransferase" evidence="1">
    <location>
        <begin position="38"/>
        <end position="68"/>
    </location>
</feature>
<accession>A0A8H7DHP2</accession>
<dbReference type="AlphaFoldDB" id="A0A8H7DHP2"/>
<dbReference type="CDD" id="cd02440">
    <property type="entry name" value="AdoMet_MTases"/>
    <property type="match status" value="1"/>
</dbReference>
<dbReference type="InterPro" id="IPR041698">
    <property type="entry name" value="Methyltransf_25"/>
</dbReference>
<sequence length="72" mass="7822">MSARYEHPKDGGFVYPVLPPASDSERLDTMHNTIARKIIELGCGSGAWAIQAAKQFPDAQVVAVDQSPLPDR</sequence>
<dbReference type="OrthoDB" id="506498at2759"/>
<protein>
    <submittedName>
        <fullName evidence="2">Methyltransferase str3</fullName>
    </submittedName>
</protein>
<keyword evidence="3" id="KW-1185">Reference proteome</keyword>
<comment type="caution">
    <text evidence="2">The sequence shown here is derived from an EMBL/GenBank/DDBJ whole genome shotgun (WGS) entry which is preliminary data.</text>
</comment>
<evidence type="ECO:0000313" key="2">
    <source>
        <dbReference type="EMBL" id="KAF7374725.1"/>
    </source>
</evidence>